<feature type="region of interest" description="Disordered" evidence="1">
    <location>
        <begin position="373"/>
        <end position="393"/>
    </location>
</feature>
<keyword evidence="3" id="KW-1185">Reference proteome</keyword>
<feature type="compositionally biased region" description="Basic and acidic residues" evidence="1">
    <location>
        <begin position="183"/>
        <end position="192"/>
    </location>
</feature>
<organism evidence="2 3">
    <name type="scientific">Pararge aegeria aegeria</name>
    <dbReference type="NCBI Taxonomy" id="348720"/>
    <lineage>
        <taxon>Eukaryota</taxon>
        <taxon>Metazoa</taxon>
        <taxon>Ecdysozoa</taxon>
        <taxon>Arthropoda</taxon>
        <taxon>Hexapoda</taxon>
        <taxon>Insecta</taxon>
        <taxon>Pterygota</taxon>
        <taxon>Neoptera</taxon>
        <taxon>Endopterygota</taxon>
        <taxon>Lepidoptera</taxon>
        <taxon>Glossata</taxon>
        <taxon>Ditrysia</taxon>
        <taxon>Papilionoidea</taxon>
        <taxon>Nymphalidae</taxon>
        <taxon>Satyrinae</taxon>
        <taxon>Satyrini</taxon>
        <taxon>Parargina</taxon>
        <taxon>Pararge</taxon>
    </lineage>
</organism>
<feature type="compositionally biased region" description="Basic and acidic residues" evidence="1">
    <location>
        <begin position="233"/>
        <end position="244"/>
    </location>
</feature>
<proteinExistence type="predicted"/>
<protein>
    <submittedName>
        <fullName evidence="2">Jg16746 protein</fullName>
    </submittedName>
</protein>
<feature type="compositionally biased region" description="Low complexity" evidence="1">
    <location>
        <begin position="378"/>
        <end position="387"/>
    </location>
</feature>
<gene>
    <name evidence="2" type="primary">jg16746</name>
    <name evidence="2" type="ORF">PAEG_LOCUS3488</name>
</gene>
<dbReference type="EMBL" id="CAKXAJ010011197">
    <property type="protein sequence ID" value="CAH2212372.1"/>
    <property type="molecule type" value="Genomic_DNA"/>
</dbReference>
<reference evidence="2" key="1">
    <citation type="submission" date="2022-03" db="EMBL/GenBank/DDBJ databases">
        <authorList>
            <person name="Lindestad O."/>
        </authorList>
    </citation>
    <scope>NUCLEOTIDE SEQUENCE</scope>
</reference>
<evidence type="ECO:0000313" key="2">
    <source>
        <dbReference type="EMBL" id="CAH2212372.1"/>
    </source>
</evidence>
<sequence>MQGPGQSEPVQIKTKRTILRKKKRSNNIQNEGDVVIEETMDDDDDIVPSKDSGHTVKIEEYEGEEILDNASSDRSMVELPDEHLHIPRMQTRVCIEEMLEDEKKPENIEITEIRTESKIKTKNRLLRKEKVRTQEVGEMLTDDTDGGESITTITELTPFEAPTMLENANVVEEQPEEVQVTKTKTETGETNKVKTTKRINKKGKDTKKEVTEIVTVEEDREEPLTSVTVSEQQEPKDQETKPVEIVELPEETTFEEIVTPEGKPKVKKITKRTIKKLGPKKETTQITTEQVDDNTPVVTVHTTQDLTDETLTPFEDSPRPESAEVIEEQPEQVKVTEIKTETGETKKIKTTKRVIKKGKGTKKEVTEIVTVEKDGEEPVTSVTVSEEQVPEEE</sequence>
<feature type="non-terminal residue" evidence="2">
    <location>
        <position position="393"/>
    </location>
</feature>
<dbReference type="OrthoDB" id="2152335at2759"/>
<name>A0A8S4QMV9_9NEOP</name>
<comment type="caution">
    <text evidence="2">The sequence shown here is derived from an EMBL/GenBank/DDBJ whole genome shotgun (WGS) entry which is preliminary data.</text>
</comment>
<accession>A0A8S4QMV9</accession>
<feature type="region of interest" description="Disordered" evidence="1">
    <location>
        <begin position="310"/>
        <end position="333"/>
    </location>
</feature>
<feature type="region of interest" description="Disordered" evidence="1">
    <location>
        <begin position="172"/>
        <end position="248"/>
    </location>
</feature>
<evidence type="ECO:0000313" key="3">
    <source>
        <dbReference type="Proteomes" id="UP000838756"/>
    </source>
</evidence>
<feature type="compositionally biased region" description="Basic and acidic residues" evidence="1">
    <location>
        <begin position="202"/>
        <end position="211"/>
    </location>
</feature>
<dbReference type="AlphaFoldDB" id="A0A8S4QMV9"/>
<evidence type="ECO:0000256" key="1">
    <source>
        <dbReference type="SAM" id="MobiDB-lite"/>
    </source>
</evidence>
<dbReference type="Proteomes" id="UP000838756">
    <property type="component" value="Unassembled WGS sequence"/>
</dbReference>